<gene>
    <name evidence="1" type="ORF">METZ01_LOCUS427753</name>
</gene>
<reference evidence="1" key="1">
    <citation type="submission" date="2018-05" db="EMBL/GenBank/DDBJ databases">
        <authorList>
            <person name="Lanie J.A."/>
            <person name="Ng W.-L."/>
            <person name="Kazmierczak K.M."/>
            <person name="Andrzejewski T.M."/>
            <person name="Davidsen T.M."/>
            <person name="Wayne K.J."/>
            <person name="Tettelin H."/>
            <person name="Glass J.I."/>
            <person name="Rusch D."/>
            <person name="Podicherti R."/>
            <person name="Tsui H.-C.T."/>
            <person name="Winkler M.E."/>
        </authorList>
    </citation>
    <scope>NUCLEOTIDE SEQUENCE</scope>
</reference>
<dbReference type="EMBL" id="UINC01170716">
    <property type="protein sequence ID" value="SVD74899.1"/>
    <property type="molecule type" value="Genomic_DNA"/>
</dbReference>
<accession>A0A382XVP3</accession>
<proteinExistence type="predicted"/>
<dbReference type="AlphaFoldDB" id="A0A382XVP3"/>
<name>A0A382XVP3_9ZZZZ</name>
<protein>
    <submittedName>
        <fullName evidence="1">Uncharacterized protein</fullName>
    </submittedName>
</protein>
<feature type="non-terminal residue" evidence="1">
    <location>
        <position position="58"/>
    </location>
</feature>
<evidence type="ECO:0000313" key="1">
    <source>
        <dbReference type="EMBL" id="SVD74899.1"/>
    </source>
</evidence>
<sequence>MKKLLKLVMACMLSFGFTSMAIAGLDEIPQDIRDRVYNMDLMDPIQPLDDSAFRDWKS</sequence>
<organism evidence="1">
    <name type="scientific">marine metagenome</name>
    <dbReference type="NCBI Taxonomy" id="408172"/>
    <lineage>
        <taxon>unclassified sequences</taxon>
        <taxon>metagenomes</taxon>
        <taxon>ecological metagenomes</taxon>
    </lineage>
</organism>